<dbReference type="EMBL" id="RKHR01000004">
    <property type="protein sequence ID" value="ROS01305.1"/>
    <property type="molecule type" value="Genomic_DNA"/>
</dbReference>
<accession>A0A3N2DPR0</accession>
<name>A0A3N2DPR0_9GAMM</name>
<comment type="caution">
    <text evidence="2">The sequence shown here is derived from an EMBL/GenBank/DDBJ whole genome shotgun (WGS) entry which is preliminary data.</text>
</comment>
<sequence>MALGMSISWCAMRKKQRRCDRCCLYYSEDLKQCHHCGRLDDDQLEVLLKGHNMGLSNSVTLGRCFIVIGLAVGGLLLFVL</sequence>
<evidence type="ECO:0000256" key="1">
    <source>
        <dbReference type="SAM" id="Phobius"/>
    </source>
</evidence>
<keyword evidence="3" id="KW-1185">Reference proteome</keyword>
<feature type="transmembrane region" description="Helical" evidence="1">
    <location>
        <begin position="60"/>
        <end position="79"/>
    </location>
</feature>
<protein>
    <submittedName>
        <fullName evidence="2">Uncharacterized protein</fullName>
    </submittedName>
</protein>
<gene>
    <name evidence="2" type="ORF">EDC56_1734</name>
</gene>
<dbReference type="Proteomes" id="UP000275394">
    <property type="component" value="Unassembled WGS sequence"/>
</dbReference>
<proteinExistence type="predicted"/>
<evidence type="ECO:0000313" key="3">
    <source>
        <dbReference type="Proteomes" id="UP000275394"/>
    </source>
</evidence>
<keyword evidence="1" id="KW-0472">Membrane</keyword>
<evidence type="ECO:0000313" key="2">
    <source>
        <dbReference type="EMBL" id="ROS01305.1"/>
    </source>
</evidence>
<organism evidence="2 3">
    <name type="scientific">Sinobacterium caligoides</name>
    <dbReference type="NCBI Taxonomy" id="933926"/>
    <lineage>
        <taxon>Bacteria</taxon>
        <taxon>Pseudomonadati</taxon>
        <taxon>Pseudomonadota</taxon>
        <taxon>Gammaproteobacteria</taxon>
        <taxon>Cellvibrionales</taxon>
        <taxon>Spongiibacteraceae</taxon>
        <taxon>Sinobacterium</taxon>
    </lineage>
</organism>
<keyword evidence="1" id="KW-0812">Transmembrane</keyword>
<reference evidence="2 3" key="1">
    <citation type="submission" date="2018-11" db="EMBL/GenBank/DDBJ databases">
        <title>Genomic Encyclopedia of Type Strains, Phase IV (KMG-IV): sequencing the most valuable type-strain genomes for metagenomic binning, comparative biology and taxonomic classification.</title>
        <authorList>
            <person name="Goeker M."/>
        </authorList>
    </citation>
    <scope>NUCLEOTIDE SEQUENCE [LARGE SCALE GENOMIC DNA]</scope>
    <source>
        <strain evidence="2 3">DSM 100316</strain>
    </source>
</reference>
<dbReference type="AlphaFoldDB" id="A0A3N2DPR0"/>
<keyword evidence="1" id="KW-1133">Transmembrane helix</keyword>